<comment type="pathway">
    <text evidence="5">Amino-acid biosynthesis; L-methionine biosynthesis via de novo pathway.</text>
</comment>
<evidence type="ECO:0000256" key="6">
    <source>
        <dbReference type="PROSITE-ProRule" id="PRU00333"/>
    </source>
</evidence>
<dbReference type="VEuPathDB" id="VectorBase:ISCI020738"/>
<comment type="caution">
    <text evidence="6">Lacks conserved residue(s) required for the propagation of feature annotation.</text>
</comment>
<gene>
    <name evidence="8" type="ORF">IscW_ISCW020738</name>
</gene>
<dbReference type="PANTHER" id="PTHR46015:SF1">
    <property type="entry name" value="HOMOCYSTEINE S-METHYLTRANSFERASE-LIKE ISOFORM 1"/>
    <property type="match status" value="1"/>
</dbReference>
<evidence type="ECO:0000256" key="1">
    <source>
        <dbReference type="ARBA" id="ARBA00022603"/>
    </source>
</evidence>
<name>B7Q2S9_IXOSC</name>
<keyword evidence="3" id="KW-0479">Metal-binding</keyword>
<evidence type="ECO:0000256" key="3">
    <source>
        <dbReference type="ARBA" id="ARBA00022723"/>
    </source>
</evidence>
<reference evidence="8 10" key="1">
    <citation type="submission" date="2008-03" db="EMBL/GenBank/DDBJ databases">
        <title>Annotation of Ixodes scapularis.</title>
        <authorList>
            <consortium name="Ixodes scapularis Genome Project Consortium"/>
            <person name="Caler E."/>
            <person name="Hannick L.I."/>
            <person name="Bidwell S."/>
            <person name="Joardar V."/>
            <person name="Thiagarajan M."/>
            <person name="Amedeo P."/>
            <person name="Galinsky K.J."/>
            <person name="Schobel S."/>
            <person name="Inman J."/>
            <person name="Hostetler J."/>
            <person name="Miller J."/>
            <person name="Hammond M."/>
            <person name="Megy K."/>
            <person name="Lawson D."/>
            <person name="Kodira C."/>
            <person name="Sutton G."/>
            <person name="Meyer J."/>
            <person name="Hill C.A."/>
            <person name="Birren B."/>
            <person name="Nene V."/>
            <person name="Collins F."/>
            <person name="Alarcon-Chaidez F."/>
            <person name="Wikel S."/>
            <person name="Strausberg R."/>
        </authorList>
    </citation>
    <scope>NUCLEOTIDE SEQUENCE [LARGE SCALE GENOMIC DNA]</scope>
    <source>
        <strain evidence="10">Wikel</strain>
        <strain evidence="8">Wikel colony</strain>
    </source>
</reference>
<reference evidence="9" key="2">
    <citation type="submission" date="2020-05" db="UniProtKB">
        <authorList>
            <consortium name="EnsemblMetazoa"/>
        </authorList>
    </citation>
    <scope>IDENTIFICATION</scope>
    <source>
        <strain evidence="9">wikel</strain>
    </source>
</reference>
<dbReference type="PANTHER" id="PTHR46015">
    <property type="entry name" value="ZGC:172121"/>
    <property type="match status" value="1"/>
</dbReference>
<organism>
    <name type="scientific">Ixodes scapularis</name>
    <name type="common">Black-legged tick</name>
    <name type="synonym">Deer tick</name>
    <dbReference type="NCBI Taxonomy" id="6945"/>
    <lineage>
        <taxon>Eukaryota</taxon>
        <taxon>Metazoa</taxon>
        <taxon>Ecdysozoa</taxon>
        <taxon>Arthropoda</taxon>
        <taxon>Chelicerata</taxon>
        <taxon>Arachnida</taxon>
        <taxon>Acari</taxon>
        <taxon>Parasitiformes</taxon>
        <taxon>Ixodida</taxon>
        <taxon>Ixodoidea</taxon>
        <taxon>Ixodidae</taxon>
        <taxon>Ixodinae</taxon>
        <taxon>Ixodes</taxon>
    </lineage>
</organism>
<dbReference type="PROSITE" id="PS50970">
    <property type="entry name" value="HCY"/>
    <property type="match status" value="1"/>
</dbReference>
<dbReference type="GO" id="GO:0032259">
    <property type="term" value="P:methylation"/>
    <property type="evidence" value="ECO:0007669"/>
    <property type="project" value="UniProtKB-KW"/>
</dbReference>
<dbReference type="EnsemblMetazoa" id="ISCW020738-RA">
    <property type="protein sequence ID" value="ISCW020738-PA"/>
    <property type="gene ID" value="ISCW020738"/>
</dbReference>
<dbReference type="GO" id="GO:0008168">
    <property type="term" value="F:methyltransferase activity"/>
    <property type="evidence" value="ECO:0007669"/>
    <property type="project" value="UniProtKB-KW"/>
</dbReference>
<keyword evidence="4" id="KW-0862">Zinc</keyword>
<dbReference type="EC" id="2.1.1.10" evidence="8"/>
<dbReference type="InParanoid" id="B7Q2S9"/>
<dbReference type="VEuPathDB" id="VectorBase:ISCP_021584"/>
<dbReference type="InterPro" id="IPR003726">
    <property type="entry name" value="HCY_dom"/>
</dbReference>
<evidence type="ECO:0000256" key="2">
    <source>
        <dbReference type="ARBA" id="ARBA00022679"/>
    </source>
</evidence>
<evidence type="ECO:0000313" key="9">
    <source>
        <dbReference type="EnsemblMetazoa" id="ISCW020738-PA"/>
    </source>
</evidence>
<dbReference type="EMBL" id="ABJB010046945">
    <property type="status" value="NOT_ANNOTATED_CDS"/>
    <property type="molecule type" value="Genomic_DNA"/>
</dbReference>
<protein>
    <submittedName>
        <fullName evidence="8 9">5-methyltetrahydrofolate:homocysteine methyltransferase, putative</fullName>
        <ecNumber evidence="8">2.1.1.10</ecNumber>
    </submittedName>
</protein>
<keyword evidence="2 8" id="KW-0808">Transferase</keyword>
<evidence type="ECO:0000259" key="7">
    <source>
        <dbReference type="PROSITE" id="PS50970"/>
    </source>
</evidence>
<proteinExistence type="predicted"/>
<dbReference type="InterPro" id="IPR036589">
    <property type="entry name" value="HCY_dom_sf"/>
</dbReference>
<dbReference type="STRING" id="6945.B7Q2S9"/>
<evidence type="ECO:0000256" key="4">
    <source>
        <dbReference type="ARBA" id="ARBA00022833"/>
    </source>
</evidence>
<dbReference type="Proteomes" id="UP000001555">
    <property type="component" value="Unassembled WGS sequence"/>
</dbReference>
<keyword evidence="1 8" id="KW-0489">Methyltransferase</keyword>
<dbReference type="PaxDb" id="6945-B7Q2S9"/>
<dbReference type="SUPFAM" id="SSF82282">
    <property type="entry name" value="Homocysteine S-methyltransferase"/>
    <property type="match status" value="1"/>
</dbReference>
<dbReference type="Pfam" id="PF02574">
    <property type="entry name" value="S-methyl_trans"/>
    <property type="match status" value="1"/>
</dbReference>
<evidence type="ECO:0000313" key="10">
    <source>
        <dbReference type="Proteomes" id="UP000001555"/>
    </source>
</evidence>
<dbReference type="InterPro" id="IPR051486">
    <property type="entry name" value="Hcy_S-methyltransferase"/>
</dbReference>
<evidence type="ECO:0000256" key="5">
    <source>
        <dbReference type="ARBA" id="ARBA00034478"/>
    </source>
</evidence>
<dbReference type="FunCoup" id="B7Q2S9">
    <property type="interactions" value="70"/>
</dbReference>
<keyword evidence="10" id="KW-1185">Reference proteome</keyword>
<dbReference type="EMBL" id="DS845271">
    <property type="protein sequence ID" value="EEC13151.1"/>
    <property type="molecule type" value="Genomic_DNA"/>
</dbReference>
<sequence length="185" mass="20276">MQPTSAFAGSVGSYGAYPYDGSEYTGSYADTMSVKELCDWHRFRVQHLVRLGCDLLAFETIPALQEALALLQLLREHPGTKGWLSFGCQDEKLTAKGECLQKAIQAVLGKDSGSQICAIRVNCCRPDMVGLLLKDARKEGQPPLVAYADAEVASWTLVPKDSDQLGNYVAEWYRAGVRPSQAMNI</sequence>
<accession>B7Q2S9</accession>
<evidence type="ECO:0000313" key="8">
    <source>
        <dbReference type="EMBL" id="EEC13151.1"/>
    </source>
</evidence>
<dbReference type="AlphaFoldDB" id="B7Q2S9"/>
<dbReference type="VEuPathDB" id="VectorBase:ISCW020738"/>
<dbReference type="GO" id="GO:0046872">
    <property type="term" value="F:metal ion binding"/>
    <property type="evidence" value="ECO:0007669"/>
    <property type="project" value="UniProtKB-KW"/>
</dbReference>
<dbReference type="OrthoDB" id="261426at2759"/>
<dbReference type="Gene3D" id="3.20.20.330">
    <property type="entry name" value="Homocysteine-binding-like domain"/>
    <property type="match status" value="1"/>
</dbReference>
<dbReference type="HOGENOM" id="CLU_1462876_0_0_1"/>
<feature type="domain" description="Hcy-binding" evidence="7">
    <location>
        <begin position="1"/>
        <end position="185"/>
    </location>
</feature>